<feature type="region of interest" description="Disordered" evidence="1">
    <location>
        <begin position="148"/>
        <end position="269"/>
    </location>
</feature>
<proteinExistence type="predicted"/>
<dbReference type="STRING" id="334819.W7M5K1"/>
<sequence length="399" mass="42416">MKSLLHLCCTRPHMLSCSVSLVKFLDQVIVIMSPLSRRAKQAGLLFLIASSWAPLAATLNIEYCASYNTGETPRNTSIYQTNGLCHDFCIDDWAYAITQDKLCWCSNYAPVKSTQVDDSKCDIPCPAWPDEVCGGDGVYGYVSLGNVEPSGSRGPSPSSTKAKPTTVAVSRVTETIQNTVTLKPSSTSISTSTSTSSSEPETTSTTEDETSATSTAEDESTTSSSRTSVVQTVTAGGTIRTVTVAAPTETGGTTASENTNDSTTEKSGLGTGQVVGIVVGVIAAVIGAAALVLFLWFRRKKQQNEQEAYQDDPSVRDSSSGIARPDMSMAGSPIASAAAGSRNSTLQVDPRMDPFKQGLYVRSASHESINTLRDDHDYSRRIQAPKVLRATNPDPTPEP</sequence>
<dbReference type="VEuPathDB" id="FungiDB:FVEG_06829"/>
<dbReference type="PANTHER" id="PTHR16861:SF4">
    <property type="entry name" value="SH3 DOMAIN PROTEIN (AFU_ORTHOLOGUE AFUA_1G13610)"/>
    <property type="match status" value="1"/>
</dbReference>
<feature type="compositionally biased region" description="Polar residues" evidence="1">
    <location>
        <begin position="172"/>
        <end position="184"/>
    </location>
</feature>
<feature type="transmembrane region" description="Helical" evidence="2">
    <location>
        <begin position="274"/>
        <end position="297"/>
    </location>
</feature>
<dbReference type="RefSeq" id="XP_018752477.1">
    <property type="nucleotide sequence ID" value="XM_018895252.1"/>
</dbReference>
<dbReference type="InterPro" id="IPR002889">
    <property type="entry name" value="WSC_carb-bd"/>
</dbReference>
<keyword evidence="2" id="KW-1133">Transmembrane helix</keyword>
<feature type="region of interest" description="Disordered" evidence="1">
    <location>
        <begin position="371"/>
        <end position="399"/>
    </location>
</feature>
<feature type="compositionally biased region" description="Low complexity" evidence="1">
    <location>
        <begin position="327"/>
        <end position="341"/>
    </location>
</feature>
<keyword evidence="2" id="KW-0812">Transmembrane</keyword>
<organism evidence="4 5">
    <name type="scientific">Gibberella moniliformis (strain M3125 / FGSC 7600)</name>
    <name type="common">Maize ear and stalk rot fungus</name>
    <name type="synonym">Fusarium verticillioides</name>
    <dbReference type="NCBI Taxonomy" id="334819"/>
    <lineage>
        <taxon>Eukaryota</taxon>
        <taxon>Fungi</taxon>
        <taxon>Dikarya</taxon>
        <taxon>Ascomycota</taxon>
        <taxon>Pezizomycotina</taxon>
        <taxon>Sordariomycetes</taxon>
        <taxon>Hypocreomycetidae</taxon>
        <taxon>Hypocreales</taxon>
        <taxon>Nectriaceae</taxon>
        <taxon>Fusarium</taxon>
        <taxon>Fusarium fujikuroi species complex</taxon>
    </lineage>
</organism>
<keyword evidence="2" id="KW-0472">Membrane</keyword>
<dbReference type="KEGG" id="fvr:FVEG_06829"/>
<feature type="region of interest" description="Disordered" evidence="1">
    <location>
        <begin position="304"/>
        <end position="351"/>
    </location>
</feature>
<dbReference type="OrthoDB" id="2537459at2759"/>
<dbReference type="Pfam" id="PF01822">
    <property type="entry name" value="WSC"/>
    <property type="match status" value="1"/>
</dbReference>
<evidence type="ECO:0000313" key="4">
    <source>
        <dbReference type="EMBL" id="EWG46286.1"/>
    </source>
</evidence>
<evidence type="ECO:0000256" key="2">
    <source>
        <dbReference type="SAM" id="Phobius"/>
    </source>
</evidence>
<reference evidence="4 5" key="1">
    <citation type="journal article" date="2010" name="Nature">
        <title>Comparative genomics reveals mobile pathogenicity chromosomes in Fusarium.</title>
        <authorList>
            <person name="Ma L.J."/>
            <person name="van der Does H.C."/>
            <person name="Borkovich K.A."/>
            <person name="Coleman J.J."/>
            <person name="Daboussi M.J."/>
            <person name="Di Pietro A."/>
            <person name="Dufresne M."/>
            <person name="Freitag M."/>
            <person name="Grabherr M."/>
            <person name="Henrissat B."/>
            <person name="Houterman P.M."/>
            <person name="Kang S."/>
            <person name="Shim W.B."/>
            <person name="Woloshuk C."/>
            <person name="Xie X."/>
            <person name="Xu J.R."/>
            <person name="Antoniw J."/>
            <person name="Baker S.E."/>
            <person name="Bluhm B.H."/>
            <person name="Breakspear A."/>
            <person name="Brown D.W."/>
            <person name="Butchko R.A."/>
            <person name="Chapman S."/>
            <person name="Coulson R."/>
            <person name="Coutinho P.M."/>
            <person name="Danchin E.G."/>
            <person name="Diener A."/>
            <person name="Gale L.R."/>
            <person name="Gardiner D.M."/>
            <person name="Goff S."/>
            <person name="Hammond-Kosack K.E."/>
            <person name="Hilburn K."/>
            <person name="Hua-Van A."/>
            <person name="Jonkers W."/>
            <person name="Kazan K."/>
            <person name="Kodira C.D."/>
            <person name="Koehrsen M."/>
            <person name="Kumar L."/>
            <person name="Lee Y.H."/>
            <person name="Li L."/>
            <person name="Manners J.M."/>
            <person name="Miranda-Saavedra D."/>
            <person name="Mukherjee M."/>
            <person name="Park G."/>
            <person name="Park J."/>
            <person name="Park S.Y."/>
            <person name="Proctor R.H."/>
            <person name="Regev A."/>
            <person name="Ruiz-Roldan M.C."/>
            <person name="Sain D."/>
            <person name="Sakthikumar S."/>
            <person name="Sykes S."/>
            <person name="Schwartz D.C."/>
            <person name="Turgeon B.G."/>
            <person name="Wapinski I."/>
            <person name="Yoder O."/>
            <person name="Young S."/>
            <person name="Zeng Q."/>
            <person name="Zhou S."/>
            <person name="Galagan J."/>
            <person name="Cuomo C.A."/>
            <person name="Kistler H.C."/>
            <person name="Rep M."/>
        </authorList>
    </citation>
    <scope>NUCLEOTIDE SEQUENCE [LARGE SCALE GENOMIC DNA]</scope>
    <source>
        <strain evidence="5">M3125 / FGSC 7600</strain>
    </source>
</reference>
<feature type="domain" description="WSC" evidence="3">
    <location>
        <begin position="58"/>
        <end position="145"/>
    </location>
</feature>
<feature type="compositionally biased region" description="Polar residues" evidence="1">
    <location>
        <begin position="250"/>
        <end position="266"/>
    </location>
</feature>
<evidence type="ECO:0000256" key="1">
    <source>
        <dbReference type="SAM" id="MobiDB-lite"/>
    </source>
</evidence>
<name>W7M5K1_GIBM7</name>
<dbReference type="Proteomes" id="UP000009096">
    <property type="component" value="Chromosome 7"/>
</dbReference>
<protein>
    <submittedName>
        <fullName evidence="4">Cell wall integrity and stress response component</fullName>
    </submittedName>
</protein>
<dbReference type="GeneID" id="30064695"/>
<dbReference type="PANTHER" id="PTHR16861">
    <property type="entry name" value="GLYCOPROTEIN 38"/>
    <property type="match status" value="1"/>
</dbReference>
<accession>W7M5K1</accession>
<evidence type="ECO:0000259" key="3">
    <source>
        <dbReference type="PROSITE" id="PS51212"/>
    </source>
</evidence>
<gene>
    <name evidence="4" type="ORF">FVEG_06829</name>
</gene>
<feature type="compositionally biased region" description="Acidic residues" evidence="1">
    <location>
        <begin position="206"/>
        <end position="220"/>
    </location>
</feature>
<dbReference type="EMBL" id="CM000584">
    <property type="protein sequence ID" value="EWG46286.1"/>
    <property type="molecule type" value="Genomic_DNA"/>
</dbReference>
<dbReference type="PROSITE" id="PS51212">
    <property type="entry name" value="WSC"/>
    <property type="match status" value="1"/>
</dbReference>
<dbReference type="SMART" id="SM00321">
    <property type="entry name" value="WSC"/>
    <property type="match status" value="1"/>
</dbReference>
<evidence type="ECO:0000313" key="5">
    <source>
        <dbReference type="Proteomes" id="UP000009096"/>
    </source>
</evidence>
<dbReference type="EMBL" id="DS022249">
    <property type="protein sequence ID" value="EWG46286.1"/>
    <property type="molecule type" value="Genomic_DNA"/>
</dbReference>
<dbReference type="AlphaFoldDB" id="W7M5K1"/>
<keyword evidence="5" id="KW-1185">Reference proteome</keyword>
<feature type="compositionally biased region" description="Low complexity" evidence="1">
    <location>
        <begin position="185"/>
        <end position="205"/>
    </location>
</feature>
<feature type="compositionally biased region" description="Low complexity" evidence="1">
    <location>
        <begin position="149"/>
        <end position="159"/>
    </location>
</feature>